<sequence length="239" mass="27821">MEIEGLRIPIGFIFKPTDKELVVHYLMRKIYSVPLPASVIPEEQVFDRNPWDLPGDLKERRYFFSKRYENGKNSSRIVLAGCGYWKAIGQDKPIVVFLSQNHHQIVGMKRTSFFFQRKRSQRIKNWWVMHQFFLVDSIANLSSNQNFVVQTGDWVVCSIYQHKKRLARKKGGKKQESNRQRTFEKNMRGLITNCNNNMDSIMIIEEDSSHSCSSGVTQILTSHDLEIAQQDQEATSRGC</sequence>
<evidence type="ECO:0000259" key="5">
    <source>
        <dbReference type="PROSITE" id="PS51005"/>
    </source>
</evidence>
<feature type="domain" description="NAC" evidence="5">
    <location>
        <begin position="8"/>
        <end position="162"/>
    </location>
</feature>
<dbReference type="Proteomes" id="UP001454036">
    <property type="component" value="Unassembled WGS sequence"/>
</dbReference>
<dbReference type="PANTHER" id="PTHR31719:SF130">
    <property type="entry name" value="NAC DOMAIN-CONTAINING PROTEIN 18"/>
    <property type="match status" value="1"/>
</dbReference>
<keyword evidence="4" id="KW-0539">Nucleus</keyword>
<dbReference type="GO" id="GO:0006355">
    <property type="term" value="P:regulation of DNA-templated transcription"/>
    <property type="evidence" value="ECO:0007669"/>
    <property type="project" value="InterPro"/>
</dbReference>
<evidence type="ECO:0000313" key="6">
    <source>
        <dbReference type="EMBL" id="GAA0168430.1"/>
    </source>
</evidence>
<name>A0AAV3QWL6_LITER</name>
<dbReference type="PROSITE" id="PS51005">
    <property type="entry name" value="NAC"/>
    <property type="match status" value="1"/>
</dbReference>
<dbReference type="SUPFAM" id="SSF101941">
    <property type="entry name" value="NAC domain"/>
    <property type="match status" value="1"/>
</dbReference>
<dbReference type="InterPro" id="IPR003441">
    <property type="entry name" value="NAC-dom"/>
</dbReference>
<dbReference type="Gene3D" id="2.170.150.80">
    <property type="entry name" value="NAC domain"/>
    <property type="match status" value="1"/>
</dbReference>
<proteinExistence type="predicted"/>
<keyword evidence="2" id="KW-0238">DNA-binding</keyword>
<evidence type="ECO:0000313" key="7">
    <source>
        <dbReference type="Proteomes" id="UP001454036"/>
    </source>
</evidence>
<comment type="caution">
    <text evidence="6">The sequence shown here is derived from an EMBL/GenBank/DDBJ whole genome shotgun (WGS) entry which is preliminary data.</text>
</comment>
<dbReference type="GO" id="GO:0003677">
    <property type="term" value="F:DNA binding"/>
    <property type="evidence" value="ECO:0007669"/>
    <property type="project" value="UniProtKB-KW"/>
</dbReference>
<accession>A0AAV3QWL6</accession>
<keyword evidence="3" id="KW-0804">Transcription</keyword>
<evidence type="ECO:0000256" key="2">
    <source>
        <dbReference type="ARBA" id="ARBA00023125"/>
    </source>
</evidence>
<keyword evidence="7" id="KW-1185">Reference proteome</keyword>
<reference evidence="6 7" key="1">
    <citation type="submission" date="2024-01" db="EMBL/GenBank/DDBJ databases">
        <title>The complete chloroplast genome sequence of Lithospermum erythrorhizon: insights into the phylogenetic relationship among Boraginaceae species and the maternal lineages of purple gromwells.</title>
        <authorList>
            <person name="Okada T."/>
            <person name="Watanabe K."/>
        </authorList>
    </citation>
    <scope>NUCLEOTIDE SEQUENCE [LARGE SCALE GENOMIC DNA]</scope>
</reference>
<evidence type="ECO:0000256" key="4">
    <source>
        <dbReference type="ARBA" id="ARBA00023242"/>
    </source>
</evidence>
<dbReference type="PANTHER" id="PTHR31719">
    <property type="entry name" value="NAC TRANSCRIPTION FACTOR 56"/>
    <property type="match status" value="1"/>
</dbReference>
<protein>
    <recommendedName>
        <fullName evidence="5">NAC domain-containing protein</fullName>
    </recommendedName>
</protein>
<keyword evidence="1" id="KW-0805">Transcription regulation</keyword>
<dbReference type="AlphaFoldDB" id="A0AAV3QWL6"/>
<evidence type="ECO:0000256" key="3">
    <source>
        <dbReference type="ARBA" id="ARBA00023163"/>
    </source>
</evidence>
<organism evidence="6 7">
    <name type="scientific">Lithospermum erythrorhizon</name>
    <name type="common">Purple gromwell</name>
    <name type="synonym">Lithospermum officinale var. erythrorhizon</name>
    <dbReference type="NCBI Taxonomy" id="34254"/>
    <lineage>
        <taxon>Eukaryota</taxon>
        <taxon>Viridiplantae</taxon>
        <taxon>Streptophyta</taxon>
        <taxon>Embryophyta</taxon>
        <taxon>Tracheophyta</taxon>
        <taxon>Spermatophyta</taxon>
        <taxon>Magnoliopsida</taxon>
        <taxon>eudicotyledons</taxon>
        <taxon>Gunneridae</taxon>
        <taxon>Pentapetalae</taxon>
        <taxon>asterids</taxon>
        <taxon>lamiids</taxon>
        <taxon>Boraginales</taxon>
        <taxon>Boraginaceae</taxon>
        <taxon>Boraginoideae</taxon>
        <taxon>Lithospermeae</taxon>
        <taxon>Lithospermum</taxon>
    </lineage>
</organism>
<evidence type="ECO:0000256" key="1">
    <source>
        <dbReference type="ARBA" id="ARBA00023015"/>
    </source>
</evidence>
<gene>
    <name evidence="6" type="ORF">LIER_40565</name>
</gene>
<dbReference type="InterPro" id="IPR036093">
    <property type="entry name" value="NAC_dom_sf"/>
</dbReference>
<dbReference type="EMBL" id="BAABME010023616">
    <property type="protein sequence ID" value="GAA0168430.1"/>
    <property type="molecule type" value="Genomic_DNA"/>
</dbReference>
<dbReference type="Pfam" id="PF02365">
    <property type="entry name" value="NAM"/>
    <property type="match status" value="1"/>
</dbReference>